<feature type="region of interest" description="Disordered" evidence="1">
    <location>
        <begin position="1"/>
        <end position="74"/>
    </location>
</feature>
<protein>
    <submittedName>
        <fullName evidence="2 4">Uncharacterized protein</fullName>
    </submittedName>
</protein>
<evidence type="ECO:0000313" key="3">
    <source>
        <dbReference type="Proteomes" id="UP000271098"/>
    </source>
</evidence>
<dbReference type="EMBL" id="UYRT01020280">
    <property type="protein sequence ID" value="VDK59111.1"/>
    <property type="molecule type" value="Genomic_DNA"/>
</dbReference>
<evidence type="ECO:0000256" key="1">
    <source>
        <dbReference type="SAM" id="MobiDB-lite"/>
    </source>
</evidence>
<gene>
    <name evidence="2" type="ORF">GPUH_LOCUS7645</name>
</gene>
<feature type="compositionally biased region" description="Low complexity" evidence="1">
    <location>
        <begin position="34"/>
        <end position="53"/>
    </location>
</feature>
<organism evidence="4">
    <name type="scientific">Gongylonema pulchrum</name>
    <dbReference type="NCBI Taxonomy" id="637853"/>
    <lineage>
        <taxon>Eukaryota</taxon>
        <taxon>Metazoa</taxon>
        <taxon>Ecdysozoa</taxon>
        <taxon>Nematoda</taxon>
        <taxon>Chromadorea</taxon>
        <taxon>Rhabditida</taxon>
        <taxon>Spirurina</taxon>
        <taxon>Spiruromorpha</taxon>
        <taxon>Spiruroidea</taxon>
        <taxon>Gongylonematidae</taxon>
        <taxon>Gongylonema</taxon>
    </lineage>
</organism>
<accession>A0A183DG05</accession>
<reference evidence="2 3" key="2">
    <citation type="submission" date="2018-11" db="EMBL/GenBank/DDBJ databases">
        <authorList>
            <consortium name="Pathogen Informatics"/>
        </authorList>
    </citation>
    <scope>NUCLEOTIDE SEQUENCE [LARGE SCALE GENOMIC DNA]</scope>
</reference>
<name>A0A183DG05_9BILA</name>
<reference evidence="4" key="1">
    <citation type="submission" date="2016-06" db="UniProtKB">
        <authorList>
            <consortium name="WormBaseParasite"/>
        </authorList>
    </citation>
    <scope>IDENTIFICATION</scope>
</reference>
<dbReference type="AlphaFoldDB" id="A0A183DG05"/>
<feature type="compositionally biased region" description="Polar residues" evidence="1">
    <location>
        <begin position="54"/>
        <end position="64"/>
    </location>
</feature>
<dbReference type="WBParaSite" id="GPUH_0000765501-mRNA-1">
    <property type="protein sequence ID" value="GPUH_0000765501-mRNA-1"/>
    <property type="gene ID" value="GPUH_0000765501"/>
</dbReference>
<feature type="compositionally biased region" description="Low complexity" evidence="1">
    <location>
        <begin position="8"/>
        <end position="18"/>
    </location>
</feature>
<keyword evidence="3" id="KW-1185">Reference proteome</keyword>
<sequence>MPISRLPSSSGGTDDGSSPLMGGISPLGTSSPLSSHRPAQQPRRSPRSPLAPSTPGQSTPNRSDLSPADTDTLL</sequence>
<dbReference type="Proteomes" id="UP000271098">
    <property type="component" value="Unassembled WGS sequence"/>
</dbReference>
<evidence type="ECO:0000313" key="2">
    <source>
        <dbReference type="EMBL" id="VDK59111.1"/>
    </source>
</evidence>
<evidence type="ECO:0000313" key="4">
    <source>
        <dbReference type="WBParaSite" id="GPUH_0000765501-mRNA-1"/>
    </source>
</evidence>
<proteinExistence type="predicted"/>